<dbReference type="PANTHER" id="PTHR43048">
    <property type="entry name" value="METHYLMALONYL-COA EPIMERASE"/>
    <property type="match status" value="1"/>
</dbReference>
<reference evidence="2" key="1">
    <citation type="submission" date="2018-05" db="EMBL/GenBank/DDBJ databases">
        <authorList>
            <person name="Lanie J.A."/>
            <person name="Ng W.-L."/>
            <person name="Kazmierczak K.M."/>
            <person name="Andrzejewski T.M."/>
            <person name="Davidsen T.M."/>
            <person name="Wayne K.J."/>
            <person name="Tettelin H."/>
            <person name="Glass J.I."/>
            <person name="Rusch D."/>
            <person name="Podicherti R."/>
            <person name="Tsui H.-C.T."/>
            <person name="Winkler M.E."/>
        </authorList>
    </citation>
    <scope>NUCLEOTIDE SEQUENCE</scope>
</reference>
<dbReference type="GO" id="GO:0046872">
    <property type="term" value="F:metal ion binding"/>
    <property type="evidence" value="ECO:0007669"/>
    <property type="project" value="UniProtKB-KW"/>
</dbReference>
<dbReference type="InterPro" id="IPR051785">
    <property type="entry name" value="MMCE/EMCE_epimerase"/>
</dbReference>
<dbReference type="Gene3D" id="3.10.180.10">
    <property type="entry name" value="2,3-Dihydroxybiphenyl 1,2-Dioxygenase, domain 1"/>
    <property type="match status" value="1"/>
</dbReference>
<organism evidence="2">
    <name type="scientific">marine metagenome</name>
    <dbReference type="NCBI Taxonomy" id="408172"/>
    <lineage>
        <taxon>unclassified sequences</taxon>
        <taxon>metagenomes</taxon>
        <taxon>ecological metagenomes</taxon>
    </lineage>
</organism>
<evidence type="ECO:0000256" key="1">
    <source>
        <dbReference type="ARBA" id="ARBA00022723"/>
    </source>
</evidence>
<dbReference type="InterPro" id="IPR029068">
    <property type="entry name" value="Glyas_Bleomycin-R_OHBP_Dase"/>
</dbReference>
<dbReference type="SUPFAM" id="SSF54593">
    <property type="entry name" value="Glyoxalase/Bleomycin resistance protein/Dihydroxybiphenyl dioxygenase"/>
    <property type="match status" value="1"/>
</dbReference>
<dbReference type="PANTHER" id="PTHR43048:SF3">
    <property type="entry name" value="METHYLMALONYL-COA EPIMERASE, MITOCHONDRIAL"/>
    <property type="match status" value="1"/>
</dbReference>
<sequence length="155" mass="17164">MQRSSVCGQLRCYHAYSEMENSAMACKTHHINLVVRDLAAAVRIYERMLGQPATRCDHLPGRGVDIVRLKLGDTWLILVQPVKQGTELARFLDKNGEGFFLLSLDVESVAGAAQASGVPIQGPSRDGLDDWYIQDLDVEATFGAQIQYCEHRSGK</sequence>
<gene>
    <name evidence="2" type="ORF">METZ01_LOCUS500041</name>
</gene>
<proteinExistence type="predicted"/>
<accession>A0A383DRQ9</accession>
<dbReference type="AlphaFoldDB" id="A0A383DRQ9"/>
<dbReference type="GO" id="GO:0046491">
    <property type="term" value="P:L-methylmalonyl-CoA metabolic process"/>
    <property type="evidence" value="ECO:0007669"/>
    <property type="project" value="TreeGrafter"/>
</dbReference>
<dbReference type="Pfam" id="PF13669">
    <property type="entry name" value="Glyoxalase_4"/>
    <property type="match status" value="1"/>
</dbReference>
<protein>
    <recommendedName>
        <fullName evidence="3">VOC domain-containing protein</fullName>
    </recommendedName>
</protein>
<keyword evidence="1" id="KW-0479">Metal-binding</keyword>
<evidence type="ECO:0008006" key="3">
    <source>
        <dbReference type="Google" id="ProtNLM"/>
    </source>
</evidence>
<name>A0A383DRQ9_9ZZZZ</name>
<evidence type="ECO:0000313" key="2">
    <source>
        <dbReference type="EMBL" id="SVE47187.1"/>
    </source>
</evidence>
<dbReference type="EMBL" id="UINC01219634">
    <property type="protein sequence ID" value="SVE47187.1"/>
    <property type="molecule type" value="Genomic_DNA"/>
</dbReference>
<dbReference type="GO" id="GO:0004493">
    <property type="term" value="F:methylmalonyl-CoA epimerase activity"/>
    <property type="evidence" value="ECO:0007669"/>
    <property type="project" value="TreeGrafter"/>
</dbReference>